<keyword evidence="6" id="KW-1185">Reference proteome</keyword>
<keyword evidence="3" id="KW-0812">Transmembrane</keyword>
<dbReference type="Pfam" id="PF03065">
    <property type="entry name" value="Glyco_hydro_57"/>
    <property type="match status" value="1"/>
</dbReference>
<dbReference type="HOGENOM" id="CLU_009384_0_0_2"/>
<dbReference type="GO" id="GO:0005975">
    <property type="term" value="P:carbohydrate metabolic process"/>
    <property type="evidence" value="ECO:0007669"/>
    <property type="project" value="InterPro"/>
</dbReference>
<dbReference type="Proteomes" id="UP000005270">
    <property type="component" value="Chromosome"/>
</dbReference>
<sequence length="944" mass="107086">MFLSYDVQVKKCQGGIVLKREEVLGLTIIVVLVYSLITFLTVSPIHVSAQEPVTVDGVGFDWPYASCHALDPAGDLLDGVPDWSTSRDLLAWYYTVGTSYVFMRLDFLDLSYGAETASYGSVNDALNIYILIGWTGAPGYQEWVPDYVQYQGYGIHLPDYNWVLAVAIYDSTHYTVYDYKWNKVLVNTGLSVSFNSQWDLVEVAIPTSLLAQYGWTSTTRVWAKIATVVVYNGVSKVSDVIPNTISVGSGRAEWSGAVFSDQYCGTAKVVFVHHGNQHLTDNRALNNPSSINSYGYILYVHDYLTNRTGRRIPVTIHMSGTLMASYLWWDPGFISYIKGLISRGVAVPIGGVWAEHITAYFYDNFNDPSANFTKWYTQQVFGYTPLTAWVPERTWDDERTGIAYTISKYYYAVILDGNTHHDEWSPGTNKYKPHQYDTTKTAGRTLYVLFIDWDTQQLLLSNTDGGLNIDLRKKYVWAATNSDQQMIFVYADDWEKAAGIAGWDPYNPGRYNNSLTWIAMHPWIQVVTTDDVVNWLRNGYWTPVTGFYCGYDTYALLKTWVHNYPYDYRRAYDGWYWGTSTEKSFAWYGSGQTSPNYVLPDTTMPFGDVFGKTSFNGSPNNTVIYRLLAPGGLFDSTPKNELWWLAIAVANAMLYETAWHDGGDWDKDGMYDVAGWGLNVWNHLRLVNVLLQAAKWLDSTRRGLVTQASYMIGDFDWDGRNETIIYNPYIFAFIDDKGGAAPYVFMYNKTSNKVFMGIGAPAVYWGTWSDMWYGDSHVGLFADDYFAATGKNYYNAVYTIAYAYYDSVNGRVVVRLNAPDLDGDGYPDFYKYYVLYNTANYIYVDYLGVKKNGTLYTAIGYSVDFFNNLLYGNSLSQVNSPTSTYTFGYKNLRTGAYVYVTPIQGMTWTGSQDLVKYTMQYRAKIAVSVNTAVWAYAKVTLGYN</sequence>
<evidence type="ECO:0000256" key="1">
    <source>
        <dbReference type="ARBA" id="ARBA00006821"/>
    </source>
</evidence>
<feature type="domain" description="Glycoside hydrolase family 57 N-terminal" evidence="4">
    <location>
        <begin position="271"/>
        <end position="498"/>
    </location>
</feature>
<keyword evidence="3" id="KW-0472">Membrane</keyword>
<protein>
    <submittedName>
        <fullName evidence="5">Glycoside hydrolase, family 57</fullName>
    </submittedName>
</protein>
<evidence type="ECO:0000313" key="6">
    <source>
        <dbReference type="Proteomes" id="UP000005270"/>
    </source>
</evidence>
<dbReference type="EMBL" id="CP003531">
    <property type="protein sequence ID" value="AFK51215.1"/>
    <property type="molecule type" value="Genomic_DNA"/>
</dbReference>
<keyword evidence="2" id="KW-0119">Carbohydrate metabolism</keyword>
<dbReference type="AlphaFoldDB" id="I3TEM7"/>
<gene>
    <name evidence="5" type="ordered locus">TCELL_0791</name>
</gene>
<comment type="similarity">
    <text evidence="1">Belongs to the glycosyl hydrolase 57 family.</text>
</comment>
<dbReference type="Gene3D" id="3.20.110.20">
    <property type="match status" value="1"/>
</dbReference>
<dbReference type="SUPFAM" id="SSF88713">
    <property type="entry name" value="Glycoside hydrolase/deacetylase"/>
    <property type="match status" value="1"/>
</dbReference>
<keyword evidence="3" id="KW-1133">Transmembrane helix</keyword>
<evidence type="ECO:0000313" key="5">
    <source>
        <dbReference type="EMBL" id="AFK51215.1"/>
    </source>
</evidence>
<dbReference type="STRING" id="1184251.TCELL_0791"/>
<dbReference type="CDD" id="cd10794">
    <property type="entry name" value="GH57N_PfGalA_like"/>
    <property type="match status" value="1"/>
</dbReference>
<reference evidence="5 6" key="1">
    <citation type="journal article" date="2012" name="J. Bacteriol.">
        <title>Complete genome sequence of the hyperthermophilic cellulolytic Crenarchaeon 'Thermogladius cellulolyticus' 1633.</title>
        <authorList>
            <person name="Mardanov A.V."/>
            <person name="Kochetkova T.V."/>
            <person name="Beletsky A.V."/>
            <person name="Bonch-Osmolovskaya E.A."/>
            <person name="Ravin N.V."/>
            <person name="Skryabin K.G."/>
        </authorList>
    </citation>
    <scope>NUCLEOTIDE SEQUENCE [LARGE SCALE GENOMIC DNA]</scope>
    <source>
        <strain evidence="6">DSM 22663 / VKM B-2946 / 1633</strain>
    </source>
</reference>
<dbReference type="InterPro" id="IPR011330">
    <property type="entry name" value="Glyco_hydro/deAcase_b/a-brl"/>
</dbReference>
<evidence type="ECO:0000259" key="4">
    <source>
        <dbReference type="Pfam" id="PF03065"/>
    </source>
</evidence>
<dbReference type="GO" id="GO:0016787">
    <property type="term" value="F:hydrolase activity"/>
    <property type="evidence" value="ECO:0007669"/>
    <property type="project" value="UniProtKB-KW"/>
</dbReference>
<proteinExistence type="inferred from homology"/>
<dbReference type="InterPro" id="IPR004300">
    <property type="entry name" value="Glyco_hydro_57_N"/>
</dbReference>
<feature type="transmembrane region" description="Helical" evidence="3">
    <location>
        <begin position="23"/>
        <end position="42"/>
    </location>
</feature>
<organism evidence="5 6">
    <name type="scientific">Thermogladius calderae (strain DSM 22663 / VKM B-2946 / 1633)</name>
    <dbReference type="NCBI Taxonomy" id="1184251"/>
    <lineage>
        <taxon>Archaea</taxon>
        <taxon>Thermoproteota</taxon>
        <taxon>Thermoprotei</taxon>
        <taxon>Desulfurococcales</taxon>
        <taxon>Desulfurococcaceae</taxon>
        <taxon>Thermogladius</taxon>
    </lineage>
</organism>
<name>I3TEM7_THEC1</name>
<evidence type="ECO:0000256" key="3">
    <source>
        <dbReference type="SAM" id="Phobius"/>
    </source>
</evidence>
<evidence type="ECO:0000256" key="2">
    <source>
        <dbReference type="ARBA" id="ARBA00023277"/>
    </source>
</evidence>
<keyword evidence="5" id="KW-0378">Hydrolase</keyword>
<dbReference type="KEGG" id="thg:TCELL_0791"/>
<dbReference type="eggNOG" id="arCOG03280">
    <property type="taxonomic scope" value="Archaea"/>
</dbReference>
<accession>I3TEM7</accession>
<dbReference type="InParanoid" id="I3TEM7"/>